<evidence type="ECO:0000256" key="1">
    <source>
        <dbReference type="SAM" id="MobiDB-lite"/>
    </source>
</evidence>
<accession>A0A8H3LQJ1</accession>
<evidence type="ECO:0000313" key="3">
    <source>
        <dbReference type="Proteomes" id="UP000615446"/>
    </source>
</evidence>
<reference evidence="2" key="1">
    <citation type="submission" date="2019-10" db="EMBL/GenBank/DDBJ databases">
        <title>Conservation and host-specific expression of non-tandemly repeated heterogenous ribosome RNA gene in arbuscular mycorrhizal fungi.</title>
        <authorList>
            <person name="Maeda T."/>
            <person name="Kobayashi Y."/>
            <person name="Nakagawa T."/>
            <person name="Ezawa T."/>
            <person name="Yamaguchi K."/>
            <person name="Bino T."/>
            <person name="Nishimoto Y."/>
            <person name="Shigenobu S."/>
            <person name="Kawaguchi M."/>
        </authorList>
    </citation>
    <scope>NUCLEOTIDE SEQUENCE</scope>
    <source>
        <strain evidence="2">HR1</strain>
    </source>
</reference>
<evidence type="ECO:0000313" key="2">
    <source>
        <dbReference type="EMBL" id="GES89593.1"/>
    </source>
</evidence>
<feature type="region of interest" description="Disordered" evidence="1">
    <location>
        <begin position="1"/>
        <end position="20"/>
    </location>
</feature>
<dbReference type="EMBL" id="BLAL01000189">
    <property type="protein sequence ID" value="GES89593.1"/>
    <property type="molecule type" value="Genomic_DNA"/>
</dbReference>
<sequence length="84" mass="9224">MEDMSSIRSANGYSMNNSSCGDLPALERILPKLEDQKIEHPLPYGVKVSPPDHLTTMTTHGDDVLACYSEDRANRGLSIMDSLS</sequence>
<dbReference type="Proteomes" id="UP000615446">
    <property type="component" value="Unassembled WGS sequence"/>
</dbReference>
<protein>
    <submittedName>
        <fullName evidence="2">Uncharacterized protein</fullName>
    </submittedName>
</protein>
<comment type="caution">
    <text evidence="2">The sequence shown here is derived from an EMBL/GenBank/DDBJ whole genome shotgun (WGS) entry which is preliminary data.</text>
</comment>
<gene>
    <name evidence="2" type="ORF">RCL2_001648400</name>
</gene>
<proteinExistence type="predicted"/>
<name>A0A8H3LQJ1_9GLOM</name>
<dbReference type="AlphaFoldDB" id="A0A8H3LQJ1"/>
<organism evidence="2 3">
    <name type="scientific">Rhizophagus clarus</name>
    <dbReference type="NCBI Taxonomy" id="94130"/>
    <lineage>
        <taxon>Eukaryota</taxon>
        <taxon>Fungi</taxon>
        <taxon>Fungi incertae sedis</taxon>
        <taxon>Mucoromycota</taxon>
        <taxon>Glomeromycotina</taxon>
        <taxon>Glomeromycetes</taxon>
        <taxon>Glomerales</taxon>
        <taxon>Glomeraceae</taxon>
        <taxon>Rhizophagus</taxon>
    </lineage>
</organism>